<accession>A0A7S3PLC4</accession>
<dbReference type="Gene3D" id="1.10.3020.10">
    <property type="entry name" value="alpha-amino acid ester hydrolase ( Helical cap domain)"/>
    <property type="match status" value="1"/>
</dbReference>
<dbReference type="InterPro" id="IPR008979">
    <property type="entry name" value="Galactose-bd-like_sf"/>
</dbReference>
<dbReference type="Gene3D" id="3.40.50.1820">
    <property type="entry name" value="alpha/beta hydrolase"/>
    <property type="match status" value="1"/>
</dbReference>
<dbReference type="GO" id="GO:0008239">
    <property type="term" value="F:dipeptidyl-peptidase activity"/>
    <property type="evidence" value="ECO:0007669"/>
    <property type="project" value="InterPro"/>
</dbReference>
<dbReference type="Gene3D" id="2.60.120.260">
    <property type="entry name" value="Galactose-binding domain-like"/>
    <property type="match status" value="1"/>
</dbReference>
<dbReference type="Pfam" id="PF08530">
    <property type="entry name" value="PepX_C"/>
    <property type="match status" value="1"/>
</dbReference>
<evidence type="ECO:0000313" key="3">
    <source>
        <dbReference type="EMBL" id="CAE0443167.1"/>
    </source>
</evidence>
<dbReference type="SUPFAM" id="SSF53474">
    <property type="entry name" value="alpha/beta-Hydrolases"/>
    <property type="match status" value="1"/>
</dbReference>
<dbReference type="AlphaFoldDB" id="A0A7S3PLC4"/>
<name>A0A7S3PLC4_9STRA</name>
<dbReference type="InterPro" id="IPR005674">
    <property type="entry name" value="CocE/Ser_esterase"/>
</dbReference>
<protein>
    <recommendedName>
        <fullName evidence="2">Xaa-Pro dipeptidyl-peptidase C-terminal domain-containing protein</fullName>
    </recommendedName>
</protein>
<dbReference type="SMART" id="SM00939">
    <property type="entry name" value="PepX_C"/>
    <property type="match status" value="1"/>
</dbReference>
<proteinExistence type="predicted"/>
<evidence type="ECO:0000259" key="2">
    <source>
        <dbReference type="SMART" id="SM00939"/>
    </source>
</evidence>
<gene>
    <name evidence="3" type="ORF">ASTO00021_LOCUS13264</name>
</gene>
<reference evidence="3" key="1">
    <citation type="submission" date="2021-01" db="EMBL/GenBank/DDBJ databases">
        <authorList>
            <person name="Corre E."/>
            <person name="Pelletier E."/>
            <person name="Niang G."/>
            <person name="Scheremetjew M."/>
            <person name="Finn R."/>
            <person name="Kale V."/>
            <person name="Holt S."/>
            <person name="Cochrane G."/>
            <person name="Meng A."/>
            <person name="Brown T."/>
            <person name="Cohen L."/>
        </authorList>
    </citation>
    <scope>NUCLEOTIDE SEQUENCE</scope>
    <source>
        <strain evidence="3">GSBS06</strain>
    </source>
</reference>
<keyword evidence="1" id="KW-0378">Hydrolase</keyword>
<dbReference type="InterPro" id="IPR029058">
    <property type="entry name" value="AB_hydrolase_fold"/>
</dbReference>
<dbReference type="EMBL" id="HBIN01017389">
    <property type="protein sequence ID" value="CAE0443167.1"/>
    <property type="molecule type" value="Transcribed_RNA"/>
</dbReference>
<sequence length="726" mass="82497">MASNTNPRHQLKRVNSTTVEKLEHVLASRPAALIPRIVNFILRMLLWLIPRRIREYLSHLLSILQAKILFQRLGLGQKFRLFSYKTIEREILTIDGVSLKTTHLHPSTDDGRKHPCIILRTPYYRYFDYAIGVHLVHKGYHVLLQDVRGRFESGGEFTLAEYEKADSRCTLKWIGEQEWSDKTAGVVGLSMGGYTSWTAYASSLETFEEHGVHVKCVVPIISSCDILKAGTYADLSRKVDDPIMNLSLMTRYTRLTHILGSPKTVFGSTIGWFVFRMASVFHEMRQKEWRKKQMHLPLKSIDLIVAQDVPSPRMDILTDPDDSFFKERDHSWSVKLLGQGFIPGGQSGVRPHGCFISGWYDIFSRSTIRDFQLAAANAAGQADGRLTLVMGDWQHFDDFITVSLRESVRAFDKALRGQQPDKPMLPVRVLCVGAKGYFRTQRPLWEHALSVINPSTSKYSISNESHHAWRQFSSWPPKESRTEWLSMTAGNMMLSTFAESKEENFTDHSLRFELESHHYDSFVWDPFNPTPTLGGRMFGLFEAGIKEQRKLTLRDDVVVYTTPPLKRTVEIAGDVYFEVFASSSAVSMDIFAKLCIVLPEKSALGKEITYNLCEGIKRHTLNVESGEHWPKRIRVHVGPICAQFGIGSRIRILLSGGSFPQYSRNLGYGDPTPTSTRMTTAKHRVLWSGSKLELPVTSAYSLEEALSCDNQEEADEIWAQSGKSFK</sequence>
<organism evidence="3">
    <name type="scientific">Aplanochytrium stocchinoi</name>
    <dbReference type="NCBI Taxonomy" id="215587"/>
    <lineage>
        <taxon>Eukaryota</taxon>
        <taxon>Sar</taxon>
        <taxon>Stramenopiles</taxon>
        <taxon>Bigyra</taxon>
        <taxon>Labyrinthulomycetes</taxon>
        <taxon>Thraustochytrida</taxon>
        <taxon>Thraustochytriidae</taxon>
        <taxon>Aplanochytrium</taxon>
    </lineage>
</organism>
<dbReference type="NCBIfam" id="TIGR00976">
    <property type="entry name" value="CocE_NonD"/>
    <property type="match status" value="2"/>
</dbReference>
<dbReference type="InterPro" id="IPR000383">
    <property type="entry name" value="Xaa-Pro-like_dom"/>
</dbReference>
<evidence type="ECO:0000256" key="1">
    <source>
        <dbReference type="ARBA" id="ARBA00022801"/>
    </source>
</evidence>
<dbReference type="InterPro" id="IPR013736">
    <property type="entry name" value="Xaa-Pro_dipept_C"/>
</dbReference>
<feature type="domain" description="Xaa-Pro dipeptidyl-peptidase C-terminal" evidence="2">
    <location>
        <begin position="442"/>
        <end position="693"/>
    </location>
</feature>
<dbReference type="SUPFAM" id="SSF49785">
    <property type="entry name" value="Galactose-binding domain-like"/>
    <property type="match status" value="1"/>
</dbReference>
<dbReference type="Pfam" id="PF02129">
    <property type="entry name" value="Peptidase_S15"/>
    <property type="match status" value="1"/>
</dbReference>